<name>A0A834THL1_9FABA</name>
<accession>A0A834THL1</accession>
<comment type="caution">
    <text evidence="2">The sequence shown here is derived from an EMBL/GenBank/DDBJ whole genome shotgun (WGS) entry which is preliminary data.</text>
</comment>
<organism evidence="2 3">
    <name type="scientific">Senna tora</name>
    <dbReference type="NCBI Taxonomy" id="362788"/>
    <lineage>
        <taxon>Eukaryota</taxon>
        <taxon>Viridiplantae</taxon>
        <taxon>Streptophyta</taxon>
        <taxon>Embryophyta</taxon>
        <taxon>Tracheophyta</taxon>
        <taxon>Spermatophyta</taxon>
        <taxon>Magnoliopsida</taxon>
        <taxon>eudicotyledons</taxon>
        <taxon>Gunneridae</taxon>
        <taxon>Pentapetalae</taxon>
        <taxon>rosids</taxon>
        <taxon>fabids</taxon>
        <taxon>Fabales</taxon>
        <taxon>Fabaceae</taxon>
        <taxon>Caesalpinioideae</taxon>
        <taxon>Cassia clade</taxon>
        <taxon>Senna</taxon>
    </lineage>
</organism>
<feature type="region of interest" description="Disordered" evidence="1">
    <location>
        <begin position="1"/>
        <end position="66"/>
    </location>
</feature>
<dbReference type="AlphaFoldDB" id="A0A834THL1"/>
<dbReference type="Proteomes" id="UP000634136">
    <property type="component" value="Unassembled WGS sequence"/>
</dbReference>
<sequence>MEWEEVVKRDSKKRKKWERRSDGGVWMNDGDGRKGMCRPTNLNESEDEGELENYKSNSEICPMDDM</sequence>
<evidence type="ECO:0000313" key="3">
    <source>
        <dbReference type="Proteomes" id="UP000634136"/>
    </source>
</evidence>
<protein>
    <submittedName>
        <fullName evidence="2">Uncharacterized protein</fullName>
    </submittedName>
</protein>
<evidence type="ECO:0000256" key="1">
    <source>
        <dbReference type="SAM" id="MobiDB-lite"/>
    </source>
</evidence>
<dbReference type="EMBL" id="JAAIUW010000008">
    <property type="protein sequence ID" value="KAF7821229.1"/>
    <property type="molecule type" value="Genomic_DNA"/>
</dbReference>
<keyword evidence="3" id="KW-1185">Reference proteome</keyword>
<proteinExistence type="predicted"/>
<gene>
    <name evidence="2" type="ORF">G2W53_026684</name>
</gene>
<evidence type="ECO:0000313" key="2">
    <source>
        <dbReference type="EMBL" id="KAF7821229.1"/>
    </source>
</evidence>
<reference evidence="2" key="1">
    <citation type="submission" date="2020-09" db="EMBL/GenBank/DDBJ databases">
        <title>Genome-Enabled Discovery of Anthraquinone Biosynthesis in Senna tora.</title>
        <authorList>
            <person name="Kang S.-H."/>
            <person name="Pandey R.P."/>
            <person name="Lee C.-M."/>
            <person name="Sim J.-S."/>
            <person name="Jeong J.-T."/>
            <person name="Choi B.-S."/>
            <person name="Jung M."/>
            <person name="Ginzburg D."/>
            <person name="Zhao K."/>
            <person name="Won S.Y."/>
            <person name="Oh T.-J."/>
            <person name="Yu Y."/>
            <person name="Kim N.-H."/>
            <person name="Lee O.R."/>
            <person name="Lee T.-H."/>
            <person name="Bashyal P."/>
            <person name="Kim T.-S."/>
            <person name="Lee W.-H."/>
            <person name="Kawkins C."/>
            <person name="Kim C.-K."/>
            <person name="Kim J.S."/>
            <person name="Ahn B.O."/>
            <person name="Rhee S.Y."/>
            <person name="Sohng J.K."/>
        </authorList>
    </citation>
    <scope>NUCLEOTIDE SEQUENCE</scope>
    <source>
        <tissue evidence="2">Leaf</tissue>
    </source>
</reference>